<organism evidence="17 18">
    <name type="scientific">Alienimonas californiensis</name>
    <dbReference type="NCBI Taxonomy" id="2527989"/>
    <lineage>
        <taxon>Bacteria</taxon>
        <taxon>Pseudomonadati</taxon>
        <taxon>Planctomycetota</taxon>
        <taxon>Planctomycetia</taxon>
        <taxon>Planctomycetales</taxon>
        <taxon>Planctomycetaceae</taxon>
        <taxon>Alienimonas</taxon>
    </lineage>
</organism>
<accession>A0A517PFP3</accession>
<keyword evidence="8" id="KW-0694">RNA-binding</keyword>
<proteinExistence type="inferred from homology"/>
<keyword evidence="3" id="KW-0820">tRNA-binding</keyword>
<evidence type="ECO:0000256" key="4">
    <source>
        <dbReference type="ARBA" id="ARBA00022630"/>
    </source>
</evidence>
<dbReference type="Gene3D" id="3.20.20.70">
    <property type="entry name" value="Aldolase class I"/>
    <property type="match status" value="1"/>
</dbReference>
<dbReference type="InterPro" id="IPR024036">
    <property type="entry name" value="tRNA-dHydroUridine_Synthase_C"/>
</dbReference>
<dbReference type="PROSITE" id="PS01136">
    <property type="entry name" value="UPF0034"/>
    <property type="match status" value="1"/>
</dbReference>
<dbReference type="NCBIfam" id="TIGR00737">
    <property type="entry name" value="nifR3_yhdG"/>
    <property type="match status" value="1"/>
</dbReference>
<feature type="binding site" evidence="14">
    <location>
        <position position="171"/>
    </location>
    <ligand>
        <name>FMN</name>
        <dbReference type="ChEBI" id="CHEBI:58210"/>
    </ligand>
</feature>
<evidence type="ECO:0000256" key="9">
    <source>
        <dbReference type="ARBA" id="ARBA00023002"/>
    </source>
</evidence>
<dbReference type="Proteomes" id="UP000318741">
    <property type="component" value="Chromosome"/>
</dbReference>
<keyword evidence="4 12" id="KW-0285">Flavoprotein</keyword>
<evidence type="ECO:0000256" key="1">
    <source>
        <dbReference type="ARBA" id="ARBA00001917"/>
    </source>
</evidence>
<evidence type="ECO:0000256" key="7">
    <source>
        <dbReference type="ARBA" id="ARBA00022857"/>
    </source>
</evidence>
<dbReference type="InterPro" id="IPR001269">
    <property type="entry name" value="DUS_fam"/>
</dbReference>
<keyword evidence="9 12" id="KW-0560">Oxidoreductase</keyword>
<evidence type="ECO:0000256" key="6">
    <source>
        <dbReference type="ARBA" id="ARBA00022694"/>
    </source>
</evidence>
<feature type="binding site" evidence="14">
    <location>
        <position position="102"/>
    </location>
    <ligand>
        <name>FMN</name>
        <dbReference type="ChEBI" id="CHEBI:58210"/>
    </ligand>
</feature>
<evidence type="ECO:0000256" key="2">
    <source>
        <dbReference type="ARBA" id="ARBA00002790"/>
    </source>
</evidence>
<dbReference type="KEGG" id="acaf:CA12_43190"/>
<evidence type="ECO:0000256" key="8">
    <source>
        <dbReference type="ARBA" id="ARBA00022884"/>
    </source>
</evidence>
<dbReference type="Pfam" id="PF01207">
    <property type="entry name" value="Dus"/>
    <property type="match status" value="1"/>
</dbReference>
<evidence type="ECO:0000256" key="15">
    <source>
        <dbReference type="SAM" id="MobiDB-lite"/>
    </source>
</evidence>
<keyword evidence="7" id="KW-0521">NADP</keyword>
<dbReference type="PANTHER" id="PTHR45846:SF1">
    <property type="entry name" value="TRNA-DIHYDROURIDINE(47) SYNTHASE [NAD(P)(+)]-LIKE"/>
    <property type="match status" value="1"/>
</dbReference>
<keyword evidence="14" id="KW-0547">Nucleotide-binding</keyword>
<evidence type="ECO:0000256" key="14">
    <source>
        <dbReference type="PIRSR" id="PIRSR006621-2"/>
    </source>
</evidence>
<dbReference type="OrthoDB" id="9764501at2"/>
<keyword evidence="5 12" id="KW-0288">FMN</keyword>
<dbReference type="InterPro" id="IPR018517">
    <property type="entry name" value="tRNA_hU_synthase_CS"/>
</dbReference>
<comment type="function">
    <text evidence="2 12">Catalyzes the synthesis of 5,6-dihydrouridine (D), a modified base found in the D-loop of most tRNAs, via the reduction of the C5-C6 double bond in target uridines.</text>
</comment>
<feature type="compositionally biased region" description="Low complexity" evidence="15">
    <location>
        <begin position="1"/>
        <end position="22"/>
    </location>
</feature>
<comment type="cofactor">
    <cofactor evidence="1 12 14">
        <name>FMN</name>
        <dbReference type="ChEBI" id="CHEBI:58210"/>
    </cofactor>
</comment>
<dbReference type="EC" id="1.3.1.-" evidence="12"/>
<protein>
    <recommendedName>
        <fullName evidence="12">tRNA-dihydrouridine synthase</fullName>
        <ecNumber evidence="12">1.3.1.-</ecNumber>
    </recommendedName>
</protein>
<dbReference type="GO" id="GO:0050660">
    <property type="term" value="F:flavin adenine dinucleotide binding"/>
    <property type="evidence" value="ECO:0007669"/>
    <property type="project" value="InterPro"/>
</dbReference>
<dbReference type="GO" id="GO:0017150">
    <property type="term" value="F:tRNA dihydrouridine synthase activity"/>
    <property type="evidence" value="ECO:0007669"/>
    <property type="project" value="InterPro"/>
</dbReference>
<evidence type="ECO:0000256" key="5">
    <source>
        <dbReference type="ARBA" id="ARBA00022643"/>
    </source>
</evidence>
<evidence type="ECO:0000256" key="10">
    <source>
        <dbReference type="ARBA" id="ARBA00048205"/>
    </source>
</evidence>
<comment type="similarity">
    <text evidence="12">Belongs to the dus family.</text>
</comment>
<dbReference type="GO" id="GO:0000049">
    <property type="term" value="F:tRNA binding"/>
    <property type="evidence" value="ECO:0007669"/>
    <property type="project" value="UniProtKB-KW"/>
</dbReference>
<feature type="region of interest" description="Disordered" evidence="15">
    <location>
        <begin position="1"/>
        <end position="32"/>
    </location>
</feature>
<evidence type="ECO:0000256" key="11">
    <source>
        <dbReference type="ARBA" id="ARBA00048802"/>
    </source>
</evidence>
<dbReference type="InterPro" id="IPR035587">
    <property type="entry name" value="DUS-like_FMN-bd"/>
</dbReference>
<feature type="domain" description="DUS-like FMN-binding" evidence="16">
    <location>
        <begin position="45"/>
        <end position="347"/>
    </location>
</feature>
<gene>
    <name evidence="17" type="primary">dusC_2</name>
    <name evidence="17" type="ORF">CA12_43190</name>
</gene>
<sequence>MTATIAPTPTRTPDARRLPATANPGERSPQTLHFGSLELPTRWLLSPLAGFTNLEFRRIARSLGGVGLGTTDLVNARGLLEGSVKSLELIETGPGDSPFAVQLFGNDAHLMSEAAKLVEGRGVDSIDINMGCPVDRVCKTGAGSKLMQDTRRTTDLVTAVVQAVSVPVTVKMRLGWDDSRLTAPTFARRFEDCGVTAVMIHGRTRAQGFSGTISLPGIAAVCDAVRSIPVIGNGDVRTVADADRMLKETGCDGVSVGRGALANPWIFRQLIQWETTGRFDPPGSFADRMDLLKRQFGDLCDRHGEERAVPRFRKMAHWYLKAMKVRAELRGVVQQAKTRAEFEAALQRVWDEGPVGQLTRTGLLPDMHVPVPKGPVERW</sequence>
<dbReference type="EMBL" id="CP036265">
    <property type="protein sequence ID" value="QDT18178.1"/>
    <property type="molecule type" value="Genomic_DNA"/>
</dbReference>
<evidence type="ECO:0000256" key="3">
    <source>
        <dbReference type="ARBA" id="ARBA00022555"/>
    </source>
</evidence>
<evidence type="ECO:0000313" key="17">
    <source>
        <dbReference type="EMBL" id="QDT18178.1"/>
    </source>
</evidence>
<keyword evidence="18" id="KW-1185">Reference proteome</keyword>
<comment type="catalytic activity">
    <reaction evidence="11">
        <text>a 5,6-dihydrouridine in tRNA + NAD(+) = a uridine in tRNA + NADH + H(+)</text>
        <dbReference type="Rhea" id="RHEA:54452"/>
        <dbReference type="Rhea" id="RHEA-COMP:13339"/>
        <dbReference type="Rhea" id="RHEA-COMP:13887"/>
        <dbReference type="ChEBI" id="CHEBI:15378"/>
        <dbReference type="ChEBI" id="CHEBI:57540"/>
        <dbReference type="ChEBI" id="CHEBI:57945"/>
        <dbReference type="ChEBI" id="CHEBI:65315"/>
        <dbReference type="ChEBI" id="CHEBI:74443"/>
    </reaction>
</comment>
<reference evidence="17 18" key="1">
    <citation type="submission" date="2019-02" db="EMBL/GenBank/DDBJ databases">
        <title>Deep-cultivation of Planctomycetes and their phenomic and genomic characterization uncovers novel biology.</title>
        <authorList>
            <person name="Wiegand S."/>
            <person name="Jogler M."/>
            <person name="Boedeker C."/>
            <person name="Pinto D."/>
            <person name="Vollmers J."/>
            <person name="Rivas-Marin E."/>
            <person name="Kohn T."/>
            <person name="Peeters S.H."/>
            <person name="Heuer A."/>
            <person name="Rast P."/>
            <person name="Oberbeckmann S."/>
            <person name="Bunk B."/>
            <person name="Jeske O."/>
            <person name="Meyerdierks A."/>
            <person name="Storesund J.E."/>
            <person name="Kallscheuer N."/>
            <person name="Luecker S."/>
            <person name="Lage O.M."/>
            <person name="Pohl T."/>
            <person name="Merkel B.J."/>
            <person name="Hornburger P."/>
            <person name="Mueller R.-W."/>
            <person name="Bruemmer F."/>
            <person name="Labrenz M."/>
            <person name="Spormann A.M."/>
            <person name="Op den Camp H."/>
            <person name="Overmann J."/>
            <person name="Amann R."/>
            <person name="Jetten M.S.M."/>
            <person name="Mascher T."/>
            <person name="Medema M.H."/>
            <person name="Devos D.P."/>
            <person name="Kaster A.-K."/>
            <person name="Ovreas L."/>
            <person name="Rohde M."/>
            <person name="Galperin M.Y."/>
            <person name="Jogler C."/>
        </authorList>
    </citation>
    <scope>NUCLEOTIDE SEQUENCE [LARGE SCALE GENOMIC DNA]</scope>
    <source>
        <strain evidence="17 18">CA12</strain>
    </source>
</reference>
<name>A0A517PFP3_9PLAN</name>
<keyword evidence="6 12" id="KW-0819">tRNA processing</keyword>
<dbReference type="InterPro" id="IPR013785">
    <property type="entry name" value="Aldolase_TIM"/>
</dbReference>
<dbReference type="InterPro" id="IPR004652">
    <property type="entry name" value="DusB-like"/>
</dbReference>
<evidence type="ECO:0000259" key="16">
    <source>
        <dbReference type="Pfam" id="PF01207"/>
    </source>
</evidence>
<dbReference type="PIRSF" id="PIRSF006621">
    <property type="entry name" value="Dus"/>
    <property type="match status" value="1"/>
</dbReference>
<feature type="binding site" evidence="14">
    <location>
        <begin position="257"/>
        <end position="258"/>
    </location>
    <ligand>
        <name>FMN</name>
        <dbReference type="ChEBI" id="CHEBI:58210"/>
    </ligand>
</feature>
<dbReference type="CDD" id="cd02801">
    <property type="entry name" value="DUS_like_FMN"/>
    <property type="match status" value="1"/>
</dbReference>
<comment type="catalytic activity">
    <reaction evidence="10">
        <text>a 5,6-dihydrouridine in tRNA + NADP(+) = a uridine in tRNA + NADPH + H(+)</text>
        <dbReference type="Rhea" id="RHEA:23624"/>
        <dbReference type="Rhea" id="RHEA-COMP:13339"/>
        <dbReference type="Rhea" id="RHEA-COMP:13887"/>
        <dbReference type="ChEBI" id="CHEBI:15378"/>
        <dbReference type="ChEBI" id="CHEBI:57783"/>
        <dbReference type="ChEBI" id="CHEBI:58349"/>
        <dbReference type="ChEBI" id="CHEBI:65315"/>
        <dbReference type="ChEBI" id="CHEBI:74443"/>
    </reaction>
</comment>
<feature type="active site" description="Proton donor" evidence="13">
    <location>
        <position position="132"/>
    </location>
</feature>
<dbReference type="AlphaFoldDB" id="A0A517PFP3"/>
<evidence type="ECO:0000256" key="12">
    <source>
        <dbReference type="PIRNR" id="PIRNR006621"/>
    </source>
</evidence>
<evidence type="ECO:0000256" key="13">
    <source>
        <dbReference type="PIRSR" id="PIRSR006621-1"/>
    </source>
</evidence>
<dbReference type="Gene3D" id="1.10.1200.80">
    <property type="entry name" value="Putative flavin oxidoreducatase, domain 2"/>
    <property type="match status" value="1"/>
</dbReference>
<feature type="binding site" evidence="14">
    <location>
        <position position="201"/>
    </location>
    <ligand>
        <name>FMN</name>
        <dbReference type="ChEBI" id="CHEBI:58210"/>
    </ligand>
</feature>
<evidence type="ECO:0000313" key="18">
    <source>
        <dbReference type="Proteomes" id="UP000318741"/>
    </source>
</evidence>
<dbReference type="SUPFAM" id="SSF51395">
    <property type="entry name" value="FMN-linked oxidoreductases"/>
    <property type="match status" value="1"/>
</dbReference>
<dbReference type="PANTHER" id="PTHR45846">
    <property type="entry name" value="TRNA-DIHYDROURIDINE(47) SYNTHASE [NAD(P)(+)]-LIKE"/>
    <property type="match status" value="1"/>
</dbReference>
<dbReference type="RefSeq" id="WP_145361142.1">
    <property type="nucleotide sequence ID" value="NZ_CP036265.1"/>
</dbReference>